<feature type="domain" description="HIT" evidence="3">
    <location>
        <begin position="5"/>
        <end position="112"/>
    </location>
</feature>
<dbReference type="PROSITE" id="PS51084">
    <property type="entry name" value="HIT_2"/>
    <property type="match status" value="1"/>
</dbReference>
<dbReference type="Proteomes" id="UP000000248">
    <property type="component" value="Chromosome"/>
</dbReference>
<dbReference type="PANTHER" id="PTHR46648">
    <property type="entry name" value="HIT FAMILY PROTEIN 1"/>
    <property type="match status" value="1"/>
</dbReference>
<dbReference type="InterPro" id="IPR001310">
    <property type="entry name" value="Histidine_triad_HIT"/>
</dbReference>
<dbReference type="GO" id="GO:0009117">
    <property type="term" value="P:nucleotide metabolic process"/>
    <property type="evidence" value="ECO:0007669"/>
    <property type="project" value="TreeGrafter"/>
</dbReference>
<evidence type="ECO:0000256" key="2">
    <source>
        <dbReference type="PROSITE-ProRule" id="PRU00464"/>
    </source>
</evidence>
<dbReference type="PANTHER" id="PTHR46648:SF1">
    <property type="entry name" value="ADENOSINE 5'-MONOPHOSPHORAMIDASE HNT1"/>
    <property type="match status" value="1"/>
</dbReference>
<dbReference type="RefSeq" id="WP_012031589.1">
    <property type="nucleotide sequence ID" value="NC_009446.1"/>
</dbReference>
<dbReference type="KEGG" id="dno:DNO_1299"/>
<organism evidence="4 5">
    <name type="scientific">Dichelobacter nodosus (strain VCS1703A)</name>
    <dbReference type="NCBI Taxonomy" id="246195"/>
    <lineage>
        <taxon>Bacteria</taxon>
        <taxon>Pseudomonadati</taxon>
        <taxon>Pseudomonadota</taxon>
        <taxon>Gammaproteobacteria</taxon>
        <taxon>Cardiobacteriales</taxon>
        <taxon>Cardiobacteriaceae</taxon>
        <taxon>Dichelobacter</taxon>
    </lineage>
</organism>
<protein>
    <submittedName>
        <fullName evidence="4">Histidine triad (HIT) domain protein</fullName>
    </submittedName>
</protein>
<comment type="caution">
    <text evidence="2">Lacks conserved residue(s) required for the propagation of feature annotation.</text>
</comment>
<dbReference type="InterPro" id="IPR036265">
    <property type="entry name" value="HIT-like_sf"/>
</dbReference>
<dbReference type="SUPFAM" id="SSF54197">
    <property type="entry name" value="HIT-like"/>
    <property type="match status" value="1"/>
</dbReference>
<dbReference type="GO" id="GO:0003824">
    <property type="term" value="F:catalytic activity"/>
    <property type="evidence" value="ECO:0007669"/>
    <property type="project" value="InterPro"/>
</dbReference>
<evidence type="ECO:0000313" key="5">
    <source>
        <dbReference type="Proteomes" id="UP000000248"/>
    </source>
</evidence>
<dbReference type="eggNOG" id="COG0537">
    <property type="taxonomic scope" value="Bacteria"/>
</dbReference>
<dbReference type="OrthoDB" id="9784774at2"/>
<dbReference type="HOGENOM" id="CLU_056776_3_3_6"/>
<proteinExistence type="predicted"/>
<name>A5EX58_DICNV</name>
<dbReference type="EMBL" id="CP000513">
    <property type="protein sequence ID" value="ABQ13988.1"/>
    <property type="molecule type" value="Genomic_DNA"/>
</dbReference>
<dbReference type="AlphaFoldDB" id="A5EX58"/>
<evidence type="ECO:0000313" key="4">
    <source>
        <dbReference type="EMBL" id="ABQ13988.1"/>
    </source>
</evidence>
<accession>A5EX58</accession>
<evidence type="ECO:0000259" key="3">
    <source>
        <dbReference type="PROSITE" id="PS51084"/>
    </source>
</evidence>
<reference evidence="4 5" key="1">
    <citation type="journal article" date="2007" name="Nat. Biotechnol.">
        <title>Genome sequence and identification of candidate vaccine antigens from the animal pathogen Dichelobacter nodosus.</title>
        <authorList>
            <person name="Myers G.S."/>
            <person name="Parker D."/>
            <person name="Al-Hasani K."/>
            <person name="Kennan R.M."/>
            <person name="Seemann T."/>
            <person name="Ren Q."/>
            <person name="Badger J.H."/>
            <person name="Selengut J.D."/>
            <person name="Deboy R.T."/>
            <person name="Tettelin H."/>
            <person name="Boyce J.D."/>
            <person name="McCarl V.P."/>
            <person name="Han X."/>
            <person name="Nelson W.C."/>
            <person name="Madupu R."/>
            <person name="Mohamoud Y."/>
            <person name="Holley T."/>
            <person name="Fedorova N."/>
            <person name="Khouri H."/>
            <person name="Bottomley S.P."/>
            <person name="Whittington R.J."/>
            <person name="Adler B."/>
            <person name="Songer J.G."/>
            <person name="Rood J.I."/>
            <person name="Paulsen I.T."/>
        </authorList>
    </citation>
    <scope>NUCLEOTIDE SEQUENCE [LARGE SCALE GENOMIC DNA]</scope>
    <source>
        <strain evidence="4 5">VCS1703A</strain>
    </source>
</reference>
<dbReference type="InterPro" id="IPR011146">
    <property type="entry name" value="HIT-like"/>
</dbReference>
<dbReference type="Gene3D" id="3.30.428.10">
    <property type="entry name" value="HIT-like"/>
    <property type="match status" value="1"/>
</dbReference>
<feature type="active site" description="Tele-AMP-histidine intermediate" evidence="1">
    <location>
        <position position="99"/>
    </location>
</feature>
<keyword evidence="5" id="KW-1185">Reference proteome</keyword>
<sequence length="137" mass="15553">MSDTIFHKILRAEIPSAKIYENEFIYSFMDAFPQSQGHALIIAKEGGKNLLEMNDRALSEIILFSKKLATAQWNVFQPDGIKVMQFNGAAAGQTVFYYHMHLIPVWNNQKQQPHHEKAVEMTILQAQANKLAAALNH</sequence>
<evidence type="ECO:0000256" key="1">
    <source>
        <dbReference type="PIRSR" id="PIRSR601310-1"/>
    </source>
</evidence>
<gene>
    <name evidence="4" type="ordered locus">DNO_1299</name>
</gene>
<dbReference type="STRING" id="246195.DNO_1299"/>
<dbReference type="PRINTS" id="PR00332">
    <property type="entry name" value="HISTRIAD"/>
</dbReference>
<dbReference type="Pfam" id="PF01230">
    <property type="entry name" value="HIT"/>
    <property type="match status" value="1"/>
</dbReference>